<accession>H3GV21</accession>
<dbReference type="Proteomes" id="UP000005238">
    <property type="component" value="Unassembled WGS sequence"/>
</dbReference>
<dbReference type="EMBL" id="DS566053">
    <property type="status" value="NOT_ANNOTATED_CDS"/>
    <property type="molecule type" value="Genomic_DNA"/>
</dbReference>
<evidence type="ECO:0000313" key="1">
    <source>
        <dbReference type="EnsemblProtists" id="Phyra81139"/>
    </source>
</evidence>
<proteinExistence type="predicted"/>
<dbReference type="OMA" id="DEEDPCH"/>
<dbReference type="PANTHER" id="PTHR40866">
    <property type="entry name" value="BED-TYPE DOMAIN-CONTAINING PROTEIN"/>
    <property type="match status" value="1"/>
</dbReference>
<evidence type="ECO:0000313" key="2">
    <source>
        <dbReference type="Proteomes" id="UP000005238"/>
    </source>
</evidence>
<dbReference type="EnsemblProtists" id="Phyra81139">
    <property type="protein sequence ID" value="Phyra81139"/>
    <property type="gene ID" value="Phyra81139"/>
</dbReference>
<dbReference type="InParanoid" id="H3GV21"/>
<protein>
    <submittedName>
        <fullName evidence="1">Uncharacterized protein</fullName>
    </submittedName>
</protein>
<sequence length="108" mass="12193">MTPLLDQGDDEEDPCHTADVHIDFLKTVLKDVKRLENSVLFLEGDNYAVNGSMSDKMGVPVVEYASYRLNLALARYLDDYENILGKVVSLMKALRKFDNAAKLIHALY</sequence>
<dbReference type="VEuPathDB" id="FungiDB:KRP23_4955"/>
<reference evidence="2" key="1">
    <citation type="journal article" date="2006" name="Science">
        <title>Phytophthora genome sequences uncover evolutionary origins and mechanisms of pathogenesis.</title>
        <authorList>
            <person name="Tyler B.M."/>
            <person name="Tripathy S."/>
            <person name="Zhang X."/>
            <person name="Dehal P."/>
            <person name="Jiang R.H."/>
            <person name="Aerts A."/>
            <person name="Arredondo F.D."/>
            <person name="Baxter L."/>
            <person name="Bensasson D."/>
            <person name="Beynon J.L."/>
            <person name="Chapman J."/>
            <person name="Damasceno C.M."/>
            <person name="Dorrance A.E."/>
            <person name="Dou D."/>
            <person name="Dickerman A.W."/>
            <person name="Dubchak I.L."/>
            <person name="Garbelotto M."/>
            <person name="Gijzen M."/>
            <person name="Gordon S.G."/>
            <person name="Govers F."/>
            <person name="Grunwald N.J."/>
            <person name="Huang W."/>
            <person name="Ivors K.L."/>
            <person name="Jones R.W."/>
            <person name="Kamoun S."/>
            <person name="Krampis K."/>
            <person name="Lamour K.H."/>
            <person name="Lee M.K."/>
            <person name="McDonald W.H."/>
            <person name="Medina M."/>
            <person name="Meijer H.J."/>
            <person name="Nordberg E.K."/>
            <person name="Maclean D.J."/>
            <person name="Ospina-Giraldo M.D."/>
            <person name="Morris P.F."/>
            <person name="Phuntumart V."/>
            <person name="Putnam N.H."/>
            <person name="Rash S."/>
            <person name="Rose J.K."/>
            <person name="Sakihama Y."/>
            <person name="Salamov A.A."/>
            <person name="Savidor A."/>
            <person name="Scheuring C.F."/>
            <person name="Smith B.M."/>
            <person name="Sobral B.W."/>
            <person name="Terry A."/>
            <person name="Torto-Alalibo T.A."/>
            <person name="Win J."/>
            <person name="Xu Z."/>
            <person name="Zhang H."/>
            <person name="Grigoriev I.V."/>
            <person name="Rokhsar D.S."/>
            <person name="Boore J.L."/>
        </authorList>
    </citation>
    <scope>NUCLEOTIDE SEQUENCE [LARGE SCALE GENOMIC DNA]</scope>
    <source>
        <strain evidence="2">Pr102</strain>
    </source>
</reference>
<reference evidence="1" key="2">
    <citation type="submission" date="2015-06" db="UniProtKB">
        <authorList>
            <consortium name="EnsemblProtists"/>
        </authorList>
    </citation>
    <scope>IDENTIFICATION</scope>
    <source>
        <strain evidence="1">Pr102</strain>
    </source>
</reference>
<dbReference type="VEuPathDB" id="FungiDB:KRP22_4870"/>
<name>H3GV21_PHYRM</name>
<dbReference type="AlphaFoldDB" id="H3GV21"/>
<keyword evidence="2" id="KW-1185">Reference proteome</keyword>
<dbReference type="HOGENOM" id="CLU_2202258_0_0_1"/>
<dbReference type="PANTHER" id="PTHR40866:SF1">
    <property type="entry name" value="BED-TYPE DOMAIN-CONTAINING PROTEIN"/>
    <property type="match status" value="1"/>
</dbReference>
<organism evidence="1 2">
    <name type="scientific">Phytophthora ramorum</name>
    <name type="common">Sudden oak death agent</name>
    <dbReference type="NCBI Taxonomy" id="164328"/>
    <lineage>
        <taxon>Eukaryota</taxon>
        <taxon>Sar</taxon>
        <taxon>Stramenopiles</taxon>
        <taxon>Oomycota</taxon>
        <taxon>Peronosporomycetes</taxon>
        <taxon>Peronosporales</taxon>
        <taxon>Peronosporaceae</taxon>
        <taxon>Phytophthora</taxon>
    </lineage>
</organism>